<evidence type="ECO:0000256" key="1">
    <source>
        <dbReference type="ARBA" id="ARBA00023015"/>
    </source>
</evidence>
<dbReference type="EMBL" id="JALIDZ010000006">
    <property type="protein sequence ID" value="MCT8972986.1"/>
    <property type="molecule type" value="Genomic_DNA"/>
</dbReference>
<dbReference type="InterPro" id="IPR036390">
    <property type="entry name" value="WH_DNA-bd_sf"/>
</dbReference>
<keyword evidence="3" id="KW-0804">Transcription</keyword>
<dbReference type="SMART" id="SM00345">
    <property type="entry name" value="HTH_GNTR"/>
    <property type="match status" value="1"/>
</dbReference>
<reference evidence="5 6" key="1">
    <citation type="submission" date="2022-04" db="EMBL/GenBank/DDBJ databases">
        <authorList>
            <person name="Ye Y.-Q."/>
            <person name="Du Z.-J."/>
        </authorList>
    </citation>
    <scope>NUCLEOTIDE SEQUENCE [LARGE SCALE GENOMIC DNA]</scope>
    <source>
        <strain evidence="5 6">A6E488</strain>
    </source>
</reference>
<evidence type="ECO:0000256" key="3">
    <source>
        <dbReference type="ARBA" id="ARBA00023163"/>
    </source>
</evidence>
<dbReference type="SUPFAM" id="SSF48008">
    <property type="entry name" value="GntR ligand-binding domain-like"/>
    <property type="match status" value="1"/>
</dbReference>
<dbReference type="InterPro" id="IPR008920">
    <property type="entry name" value="TF_FadR/GntR_C"/>
</dbReference>
<dbReference type="SMART" id="SM00895">
    <property type="entry name" value="FCD"/>
    <property type="match status" value="1"/>
</dbReference>
<dbReference type="GO" id="GO:0003700">
    <property type="term" value="F:DNA-binding transcription factor activity"/>
    <property type="evidence" value="ECO:0007669"/>
    <property type="project" value="InterPro"/>
</dbReference>
<dbReference type="GO" id="GO:0003677">
    <property type="term" value="F:DNA binding"/>
    <property type="evidence" value="ECO:0007669"/>
    <property type="project" value="UniProtKB-KW"/>
</dbReference>
<comment type="caution">
    <text evidence="5">The sequence shown here is derived from an EMBL/GenBank/DDBJ whole genome shotgun (WGS) entry which is preliminary data.</text>
</comment>
<organism evidence="5 6">
    <name type="scientific">Microbaculum marinisediminis</name>
    <dbReference type="NCBI Taxonomy" id="2931392"/>
    <lineage>
        <taxon>Bacteria</taxon>
        <taxon>Pseudomonadati</taxon>
        <taxon>Pseudomonadota</taxon>
        <taxon>Alphaproteobacteria</taxon>
        <taxon>Hyphomicrobiales</taxon>
        <taxon>Tepidamorphaceae</taxon>
        <taxon>Microbaculum</taxon>
    </lineage>
</organism>
<keyword evidence="1" id="KW-0805">Transcription regulation</keyword>
<name>A0AAW5QY45_9HYPH</name>
<dbReference type="Gene3D" id="1.20.120.530">
    <property type="entry name" value="GntR ligand-binding domain-like"/>
    <property type="match status" value="1"/>
</dbReference>
<sequence>MSDTDIAPEIRQTSRGTTVERVVRHLREGILNSRYSPGQRLIEADLTRDLGVSRGPLREAFRRLSAEGLLETVPNRGALVRRLSLQETVELFQIRTELEALAARLAAGNMAEPEIRAAFEAAIDPIWAEAPRLSPMAYLEENKRFHDAIVGASGNCQLATLHRQLQLPLIMFQVSGGLTADMLCRSVSEHRDIARAILNGDSGEAETALRGHLDRATALTRHMPASTFRPAATGD</sequence>
<dbReference type="Pfam" id="PF07729">
    <property type="entry name" value="FCD"/>
    <property type="match status" value="1"/>
</dbReference>
<dbReference type="SUPFAM" id="SSF46785">
    <property type="entry name" value="Winged helix' DNA-binding domain"/>
    <property type="match status" value="1"/>
</dbReference>
<evidence type="ECO:0000313" key="6">
    <source>
        <dbReference type="Proteomes" id="UP001320898"/>
    </source>
</evidence>
<dbReference type="InterPro" id="IPR011711">
    <property type="entry name" value="GntR_C"/>
</dbReference>
<keyword evidence="2" id="KW-0238">DNA-binding</keyword>
<gene>
    <name evidence="5" type="ORF">MUB46_14060</name>
</gene>
<evidence type="ECO:0000313" key="5">
    <source>
        <dbReference type="EMBL" id="MCT8972986.1"/>
    </source>
</evidence>
<protein>
    <submittedName>
        <fullName evidence="5">GntR family transcriptional regulator</fullName>
    </submittedName>
</protein>
<dbReference type="InterPro" id="IPR000524">
    <property type="entry name" value="Tscrpt_reg_HTH_GntR"/>
</dbReference>
<dbReference type="Pfam" id="PF00392">
    <property type="entry name" value="GntR"/>
    <property type="match status" value="1"/>
</dbReference>
<dbReference type="RefSeq" id="WP_261616571.1">
    <property type="nucleotide sequence ID" value="NZ_JALIDZ010000006.1"/>
</dbReference>
<dbReference type="PANTHER" id="PTHR43537:SF5">
    <property type="entry name" value="UXU OPERON TRANSCRIPTIONAL REGULATOR"/>
    <property type="match status" value="1"/>
</dbReference>
<dbReference type="PANTHER" id="PTHR43537">
    <property type="entry name" value="TRANSCRIPTIONAL REGULATOR, GNTR FAMILY"/>
    <property type="match status" value="1"/>
</dbReference>
<dbReference type="Proteomes" id="UP001320898">
    <property type="component" value="Unassembled WGS sequence"/>
</dbReference>
<dbReference type="PROSITE" id="PS50949">
    <property type="entry name" value="HTH_GNTR"/>
    <property type="match status" value="1"/>
</dbReference>
<accession>A0AAW5QY45</accession>
<dbReference type="Gene3D" id="1.10.10.10">
    <property type="entry name" value="Winged helix-like DNA-binding domain superfamily/Winged helix DNA-binding domain"/>
    <property type="match status" value="1"/>
</dbReference>
<proteinExistence type="predicted"/>
<dbReference type="CDD" id="cd07377">
    <property type="entry name" value="WHTH_GntR"/>
    <property type="match status" value="1"/>
</dbReference>
<evidence type="ECO:0000259" key="4">
    <source>
        <dbReference type="PROSITE" id="PS50949"/>
    </source>
</evidence>
<dbReference type="AlphaFoldDB" id="A0AAW5QY45"/>
<dbReference type="InterPro" id="IPR036388">
    <property type="entry name" value="WH-like_DNA-bd_sf"/>
</dbReference>
<feature type="domain" description="HTH gntR-type" evidence="4">
    <location>
        <begin position="16"/>
        <end position="83"/>
    </location>
</feature>
<evidence type="ECO:0000256" key="2">
    <source>
        <dbReference type="ARBA" id="ARBA00023125"/>
    </source>
</evidence>
<keyword evidence="6" id="KW-1185">Reference proteome</keyword>